<dbReference type="Pfam" id="PF24446">
    <property type="entry name" value="DUF7565"/>
    <property type="match status" value="1"/>
</dbReference>
<dbReference type="InterPro" id="IPR055987">
    <property type="entry name" value="DUF7565"/>
</dbReference>
<feature type="region of interest" description="Disordered" evidence="1">
    <location>
        <begin position="89"/>
        <end position="111"/>
    </location>
</feature>
<dbReference type="Proteomes" id="UP001201812">
    <property type="component" value="Unassembled WGS sequence"/>
</dbReference>
<evidence type="ECO:0000313" key="3">
    <source>
        <dbReference type="Proteomes" id="UP001201812"/>
    </source>
</evidence>
<keyword evidence="3" id="KW-1185">Reference proteome</keyword>
<organism evidence="2 3">
    <name type="scientific">Ditylenchus destructor</name>
    <dbReference type="NCBI Taxonomy" id="166010"/>
    <lineage>
        <taxon>Eukaryota</taxon>
        <taxon>Metazoa</taxon>
        <taxon>Ecdysozoa</taxon>
        <taxon>Nematoda</taxon>
        <taxon>Chromadorea</taxon>
        <taxon>Rhabditida</taxon>
        <taxon>Tylenchina</taxon>
        <taxon>Tylenchomorpha</taxon>
        <taxon>Sphaerularioidea</taxon>
        <taxon>Anguinidae</taxon>
        <taxon>Anguininae</taxon>
        <taxon>Ditylenchus</taxon>
    </lineage>
</organism>
<name>A0AAD4R8X2_9BILA</name>
<reference evidence="2" key="1">
    <citation type="submission" date="2022-01" db="EMBL/GenBank/DDBJ databases">
        <title>Genome Sequence Resource for Two Populations of Ditylenchus destructor, the Migratory Endoparasitic Phytonematode.</title>
        <authorList>
            <person name="Zhang H."/>
            <person name="Lin R."/>
            <person name="Xie B."/>
        </authorList>
    </citation>
    <scope>NUCLEOTIDE SEQUENCE</scope>
    <source>
        <strain evidence="2">BazhouSP</strain>
    </source>
</reference>
<protein>
    <submittedName>
        <fullName evidence="2">Zinc finger putative Transcription Factor family</fullName>
    </submittedName>
</protein>
<dbReference type="EMBL" id="JAKKPZ010000008">
    <property type="protein sequence ID" value="KAI1718162.1"/>
    <property type="molecule type" value="Genomic_DNA"/>
</dbReference>
<feature type="compositionally biased region" description="Polar residues" evidence="1">
    <location>
        <begin position="94"/>
        <end position="105"/>
    </location>
</feature>
<dbReference type="AlphaFoldDB" id="A0AAD4R8X2"/>
<evidence type="ECO:0000256" key="1">
    <source>
        <dbReference type="SAM" id="MobiDB-lite"/>
    </source>
</evidence>
<gene>
    <name evidence="2" type="ORF">DdX_06578</name>
</gene>
<comment type="caution">
    <text evidence="2">The sequence shown here is derived from an EMBL/GenBank/DDBJ whole genome shotgun (WGS) entry which is preliminary data.</text>
</comment>
<accession>A0AAD4R8X2</accession>
<sequence>MECQMCAKPIRMETEDELEAHIAADHFNCLPYWCDCCEYTRLPTEYTLKNHYEKVHGLTEYNIQYRHTPEIFRKRREIKEALLDALEKKKTNRHSSVSDSEQKGQSPFLPPVDTAAANIHALNGDDNMLTSADCKNSSSALGNGWATPTNNKESYIRSYFDDAEGDQPSSSTAILNRCNQLIASANSRELESQANRNTAIEQFCASARQLKQECLSSSFPTFQDLFPDESSDSRNASFMSMKDDFGMDSSPNSALGALAPRAPRLGIKRGVFQKGVAYRCLQCNACVTGPCIILHINLKHLRIPCYCCKACDKKSFHTSSSTIMQHVRQAHNGGMEMVENNYKECSREVRKARAQFFEIYRT</sequence>
<evidence type="ECO:0000313" key="2">
    <source>
        <dbReference type="EMBL" id="KAI1718162.1"/>
    </source>
</evidence>
<proteinExistence type="predicted"/>